<sequence length="175" mass="18907">MSRIIPAVRRCRGATNCWIALRHADGALRLLIVEPGVARRPAGAAVDCPLLRITRDAARAMCAAAGDGWKPSSVCHGILARQNCSPCDDAHTHPFDFLCPIGRGNFGTVLLVQSRVHPTRFFAAKGVTRLLEPSPFAATEQRDGDEAHWRRCARSSLARGVNLLSPISCAGRFSP</sequence>
<protein>
    <submittedName>
        <fullName evidence="2">Putative serine/threonine protein kinase</fullName>
    </submittedName>
</protein>
<keyword evidence="2" id="KW-0723">Serine/threonine-protein kinase</keyword>
<organism evidence="2 3">
    <name type="scientific">Trypanosoma cruzi</name>
    <dbReference type="NCBI Taxonomy" id="5693"/>
    <lineage>
        <taxon>Eukaryota</taxon>
        <taxon>Discoba</taxon>
        <taxon>Euglenozoa</taxon>
        <taxon>Kinetoplastea</taxon>
        <taxon>Metakinetoplastina</taxon>
        <taxon>Trypanosomatida</taxon>
        <taxon>Trypanosomatidae</taxon>
        <taxon>Trypanosoma</taxon>
        <taxon>Schizotrypanum</taxon>
    </lineage>
</organism>
<dbReference type="EMBL" id="PRFC01000095">
    <property type="protein sequence ID" value="PWV08060.1"/>
    <property type="molecule type" value="Genomic_DNA"/>
</dbReference>
<comment type="caution">
    <text evidence="2">The sequence shown here is derived from an EMBL/GenBank/DDBJ whole genome shotgun (WGS) entry which is preliminary data.</text>
</comment>
<dbReference type="PROSITE" id="PS00107">
    <property type="entry name" value="PROTEIN_KINASE_ATP"/>
    <property type="match status" value="1"/>
</dbReference>
<name>A0A2V2WHK6_TRYCR</name>
<reference evidence="2 3" key="1">
    <citation type="journal article" date="2018" name="Microb. Genom.">
        <title>Expanding an expanded genome: long-read sequencing of Trypanosoma cruzi.</title>
        <authorList>
            <person name="Berna L."/>
            <person name="Rodriguez M."/>
            <person name="Chiribao M.L."/>
            <person name="Parodi-Talice A."/>
            <person name="Pita S."/>
            <person name="Rijo G."/>
            <person name="Alvarez-Valin F."/>
            <person name="Robello C."/>
        </authorList>
    </citation>
    <scope>NUCLEOTIDE SEQUENCE [LARGE SCALE GENOMIC DNA]</scope>
    <source>
        <strain evidence="2 3">TCC</strain>
    </source>
</reference>
<dbReference type="GO" id="GO:0004674">
    <property type="term" value="F:protein serine/threonine kinase activity"/>
    <property type="evidence" value="ECO:0007669"/>
    <property type="project" value="UniProtKB-KW"/>
</dbReference>
<dbReference type="AlphaFoldDB" id="A0A2V2WHK6"/>
<dbReference type="GO" id="GO:0005524">
    <property type="term" value="F:ATP binding"/>
    <property type="evidence" value="ECO:0007669"/>
    <property type="project" value="UniProtKB-UniRule"/>
</dbReference>
<gene>
    <name evidence="2" type="ORF">C3747_95g119</name>
</gene>
<keyword evidence="1" id="KW-0067">ATP-binding</keyword>
<dbReference type="VEuPathDB" id="TriTrypDB:C3747_95g119"/>
<dbReference type="InterPro" id="IPR017441">
    <property type="entry name" value="Protein_kinase_ATP_BS"/>
</dbReference>
<evidence type="ECO:0000256" key="1">
    <source>
        <dbReference type="PROSITE-ProRule" id="PRU10141"/>
    </source>
</evidence>
<keyword evidence="2" id="KW-0418">Kinase</keyword>
<feature type="binding site" evidence="1">
    <location>
        <position position="125"/>
    </location>
    <ligand>
        <name>ATP</name>
        <dbReference type="ChEBI" id="CHEBI:30616"/>
    </ligand>
</feature>
<keyword evidence="2" id="KW-0808">Transferase</keyword>
<accession>A0A2V2WHK6</accession>
<dbReference type="Proteomes" id="UP000246078">
    <property type="component" value="Unassembled WGS sequence"/>
</dbReference>
<evidence type="ECO:0000313" key="2">
    <source>
        <dbReference type="EMBL" id="PWV08060.1"/>
    </source>
</evidence>
<proteinExistence type="predicted"/>
<evidence type="ECO:0000313" key="3">
    <source>
        <dbReference type="Proteomes" id="UP000246078"/>
    </source>
</evidence>
<keyword evidence="1" id="KW-0547">Nucleotide-binding</keyword>